<accession>A0A3B7MTS2</accession>
<evidence type="ECO:0000256" key="5">
    <source>
        <dbReference type="SAM" id="Coils"/>
    </source>
</evidence>
<evidence type="ECO:0000256" key="6">
    <source>
        <dbReference type="SAM" id="Phobius"/>
    </source>
</evidence>
<keyword evidence="6" id="KW-1133">Transmembrane helix</keyword>
<dbReference type="Gene3D" id="3.30.565.10">
    <property type="entry name" value="Histidine kinase-like ATPase, C-terminal domain"/>
    <property type="match status" value="1"/>
</dbReference>
<feature type="transmembrane region" description="Helical" evidence="6">
    <location>
        <begin position="63"/>
        <end position="82"/>
    </location>
</feature>
<evidence type="ECO:0000256" key="3">
    <source>
        <dbReference type="ARBA" id="ARBA00022679"/>
    </source>
</evidence>
<evidence type="ECO:0000256" key="2">
    <source>
        <dbReference type="ARBA" id="ARBA00012438"/>
    </source>
</evidence>
<feature type="transmembrane region" description="Helical" evidence="6">
    <location>
        <begin position="36"/>
        <end position="57"/>
    </location>
</feature>
<dbReference type="EMBL" id="CP032157">
    <property type="protein sequence ID" value="AXY73891.1"/>
    <property type="molecule type" value="Genomic_DNA"/>
</dbReference>
<dbReference type="InterPro" id="IPR003594">
    <property type="entry name" value="HATPase_dom"/>
</dbReference>
<keyword evidence="6" id="KW-0472">Membrane</keyword>
<gene>
    <name evidence="8" type="ORF">D3H65_07815</name>
</gene>
<protein>
    <recommendedName>
        <fullName evidence="2">histidine kinase</fullName>
        <ecNumber evidence="2">2.7.13.3</ecNumber>
    </recommendedName>
</protein>
<dbReference type="GO" id="GO:0009927">
    <property type="term" value="F:histidine phosphotransfer kinase activity"/>
    <property type="evidence" value="ECO:0007669"/>
    <property type="project" value="TreeGrafter"/>
</dbReference>
<dbReference type="OrthoDB" id="636661at2"/>
<dbReference type="CDD" id="cd00075">
    <property type="entry name" value="HATPase"/>
    <property type="match status" value="1"/>
</dbReference>
<evidence type="ECO:0000313" key="8">
    <source>
        <dbReference type="EMBL" id="AXY73891.1"/>
    </source>
</evidence>
<proteinExistence type="predicted"/>
<dbReference type="Gene3D" id="1.10.287.130">
    <property type="match status" value="1"/>
</dbReference>
<dbReference type="SUPFAM" id="SSF55874">
    <property type="entry name" value="ATPase domain of HSP90 chaperone/DNA topoisomerase II/histidine kinase"/>
    <property type="match status" value="1"/>
</dbReference>
<name>A0A3B7MTS2_9BACT</name>
<keyword evidence="4 8" id="KW-0418">Kinase</keyword>
<dbReference type="InterPro" id="IPR036890">
    <property type="entry name" value="HATPase_C_sf"/>
</dbReference>
<dbReference type="AlphaFoldDB" id="A0A3B7MTS2"/>
<feature type="transmembrane region" description="Helical" evidence="6">
    <location>
        <begin position="89"/>
        <end position="108"/>
    </location>
</feature>
<dbReference type="Pfam" id="PF02518">
    <property type="entry name" value="HATPase_c"/>
    <property type="match status" value="1"/>
</dbReference>
<feature type="transmembrane region" description="Helical" evidence="6">
    <location>
        <begin position="173"/>
        <end position="190"/>
    </location>
</feature>
<dbReference type="PANTHER" id="PTHR43047:SF72">
    <property type="entry name" value="OSMOSENSING HISTIDINE PROTEIN KINASE SLN1"/>
    <property type="match status" value="1"/>
</dbReference>
<dbReference type="PROSITE" id="PS50109">
    <property type="entry name" value="HIS_KIN"/>
    <property type="match status" value="1"/>
</dbReference>
<dbReference type="InterPro" id="IPR036097">
    <property type="entry name" value="HisK_dim/P_sf"/>
</dbReference>
<evidence type="ECO:0000313" key="9">
    <source>
        <dbReference type="Proteomes" id="UP000263900"/>
    </source>
</evidence>
<dbReference type="EC" id="2.7.13.3" evidence="2"/>
<feature type="transmembrane region" description="Helical" evidence="6">
    <location>
        <begin position="114"/>
        <end position="129"/>
    </location>
</feature>
<keyword evidence="3" id="KW-0808">Transferase</keyword>
<dbReference type="SUPFAM" id="SSF47384">
    <property type="entry name" value="Homodimeric domain of signal transducing histidine kinase"/>
    <property type="match status" value="1"/>
</dbReference>
<evidence type="ECO:0000256" key="1">
    <source>
        <dbReference type="ARBA" id="ARBA00000085"/>
    </source>
</evidence>
<feature type="transmembrane region" description="Helical" evidence="6">
    <location>
        <begin position="136"/>
        <end position="153"/>
    </location>
</feature>
<dbReference type="Proteomes" id="UP000263900">
    <property type="component" value="Chromosome"/>
</dbReference>
<organism evidence="8 9">
    <name type="scientific">Paraflavitalea soli</name>
    <dbReference type="NCBI Taxonomy" id="2315862"/>
    <lineage>
        <taxon>Bacteria</taxon>
        <taxon>Pseudomonadati</taxon>
        <taxon>Bacteroidota</taxon>
        <taxon>Chitinophagia</taxon>
        <taxon>Chitinophagales</taxon>
        <taxon>Chitinophagaceae</taxon>
        <taxon>Paraflavitalea</taxon>
    </lineage>
</organism>
<sequence>MILLQHAMKRIKTFWELIICTGASGTLRESFTCKGINRLSVAIILFNLIAGPSLFILTGLPATLWGILAIDALMGVVILLNAKRLHQAAGLLFFITLNIATFCFAAILGKDANAQLMIVFLVGLASILYDDKRLRAICVGLSFLCFLALEYTYQHNLLPTLAINEGGRSLIRWSSYFAITVLVGYLFCIYSDLTRDLLNELEAQKEQLEQHLLSKKHFIREAVHEIKSGFNPIEGMVAYLAESDRLKKTTVTADQLIGHIKGGCLSYRRLLANLLEFSKIEFGKKDDPIMEPMEIRSFMQQVVNEFQYAAYAEKTSIVLQIDENVPAMVSCDPIKLRQIANNLIHNAIKFVRTSCHVVVKVELHGVDAWQLTVINDGESFTEEQLKRIFHPYQHVRTGVNLEGNGLGLFITHKLVETLQGNIEVVRAVKDHTVFEVTFPLEQRMAINAKTSARA</sequence>
<feature type="domain" description="Histidine kinase" evidence="7">
    <location>
        <begin position="221"/>
        <end position="442"/>
    </location>
</feature>
<dbReference type="KEGG" id="pseg:D3H65_07815"/>
<dbReference type="GO" id="GO:0000155">
    <property type="term" value="F:phosphorelay sensor kinase activity"/>
    <property type="evidence" value="ECO:0007669"/>
    <property type="project" value="InterPro"/>
</dbReference>
<dbReference type="SMART" id="SM00387">
    <property type="entry name" value="HATPase_c"/>
    <property type="match status" value="1"/>
</dbReference>
<feature type="coiled-coil region" evidence="5">
    <location>
        <begin position="191"/>
        <end position="218"/>
    </location>
</feature>
<reference evidence="8 9" key="1">
    <citation type="submission" date="2018-09" db="EMBL/GenBank/DDBJ databases">
        <title>Genome sequencing of strain 6GH32-13.</title>
        <authorList>
            <person name="Weon H.-Y."/>
            <person name="Heo J."/>
            <person name="Kwon S.-W."/>
        </authorList>
    </citation>
    <scope>NUCLEOTIDE SEQUENCE [LARGE SCALE GENOMIC DNA]</scope>
    <source>
        <strain evidence="8 9">5GH32-13</strain>
    </source>
</reference>
<comment type="catalytic activity">
    <reaction evidence="1">
        <text>ATP + protein L-histidine = ADP + protein N-phospho-L-histidine.</text>
        <dbReference type="EC" id="2.7.13.3"/>
    </reaction>
</comment>
<dbReference type="PANTHER" id="PTHR43047">
    <property type="entry name" value="TWO-COMPONENT HISTIDINE PROTEIN KINASE"/>
    <property type="match status" value="1"/>
</dbReference>
<keyword evidence="5" id="KW-0175">Coiled coil</keyword>
<evidence type="ECO:0000259" key="7">
    <source>
        <dbReference type="PROSITE" id="PS50109"/>
    </source>
</evidence>
<dbReference type="GO" id="GO:0005886">
    <property type="term" value="C:plasma membrane"/>
    <property type="evidence" value="ECO:0007669"/>
    <property type="project" value="TreeGrafter"/>
</dbReference>
<dbReference type="InterPro" id="IPR005467">
    <property type="entry name" value="His_kinase_dom"/>
</dbReference>
<evidence type="ECO:0000256" key="4">
    <source>
        <dbReference type="ARBA" id="ARBA00022777"/>
    </source>
</evidence>
<keyword evidence="6" id="KW-0812">Transmembrane</keyword>
<keyword evidence="9" id="KW-1185">Reference proteome</keyword>